<dbReference type="SUPFAM" id="SSF51126">
    <property type="entry name" value="Pectin lyase-like"/>
    <property type="match status" value="1"/>
</dbReference>
<accession>A0ABW9RHL9</accession>
<dbReference type="Gene3D" id="2.160.20.10">
    <property type="entry name" value="Single-stranded right-handed beta-helix, Pectin lyase-like"/>
    <property type="match status" value="1"/>
</dbReference>
<proteinExistence type="predicted"/>
<organism evidence="2 3">
    <name type="scientific">Fulvivirga kasyanovii</name>
    <dbReference type="NCBI Taxonomy" id="396812"/>
    <lineage>
        <taxon>Bacteria</taxon>
        <taxon>Pseudomonadati</taxon>
        <taxon>Bacteroidota</taxon>
        <taxon>Cytophagia</taxon>
        <taxon>Cytophagales</taxon>
        <taxon>Fulvivirgaceae</taxon>
        <taxon>Fulvivirga</taxon>
    </lineage>
</organism>
<feature type="compositionally biased region" description="Polar residues" evidence="1">
    <location>
        <begin position="190"/>
        <end position="207"/>
    </location>
</feature>
<dbReference type="Proteomes" id="UP000798808">
    <property type="component" value="Unassembled WGS sequence"/>
</dbReference>
<dbReference type="Pfam" id="PF17957">
    <property type="entry name" value="Big_7"/>
    <property type="match status" value="1"/>
</dbReference>
<reference evidence="2 3" key="1">
    <citation type="submission" date="2019-02" db="EMBL/GenBank/DDBJ databases">
        <authorList>
            <person name="Goldberg S.R."/>
            <person name="Haltli B.A."/>
            <person name="Correa H."/>
            <person name="Russell K.G."/>
        </authorList>
    </citation>
    <scope>NUCLEOTIDE SEQUENCE [LARGE SCALE GENOMIC DNA]</scope>
    <source>
        <strain evidence="2 3">JCM 16186</strain>
    </source>
</reference>
<name>A0ABW9RHL9_9BACT</name>
<feature type="region of interest" description="Disordered" evidence="1">
    <location>
        <begin position="188"/>
        <end position="207"/>
    </location>
</feature>
<gene>
    <name evidence="2" type="ORF">E1163_01150</name>
</gene>
<dbReference type="InterPro" id="IPR011050">
    <property type="entry name" value="Pectin_lyase_fold/virulence"/>
</dbReference>
<dbReference type="RefSeq" id="WP_155168688.1">
    <property type="nucleotide sequence ID" value="NZ_SMLW01000230.1"/>
</dbReference>
<dbReference type="NCBIfam" id="TIGR04183">
    <property type="entry name" value="Por_Secre_tail"/>
    <property type="match status" value="1"/>
</dbReference>
<dbReference type="Gene3D" id="2.60.40.10">
    <property type="entry name" value="Immunoglobulins"/>
    <property type="match status" value="1"/>
</dbReference>
<dbReference type="EMBL" id="SMLW01000230">
    <property type="protein sequence ID" value="MTI23549.1"/>
    <property type="molecule type" value="Genomic_DNA"/>
</dbReference>
<dbReference type="InterPro" id="IPR013783">
    <property type="entry name" value="Ig-like_fold"/>
</dbReference>
<evidence type="ECO:0000313" key="3">
    <source>
        <dbReference type="Proteomes" id="UP000798808"/>
    </source>
</evidence>
<comment type="caution">
    <text evidence="2">The sequence shown here is derived from an EMBL/GenBank/DDBJ whole genome shotgun (WGS) entry which is preliminary data.</text>
</comment>
<evidence type="ECO:0000313" key="2">
    <source>
        <dbReference type="EMBL" id="MTI23549.1"/>
    </source>
</evidence>
<dbReference type="InterPro" id="IPR012334">
    <property type="entry name" value="Pectin_lyas_fold"/>
</dbReference>
<protein>
    <submittedName>
        <fullName evidence="2">T9SS type A sorting domain-containing protein</fullName>
    </submittedName>
</protein>
<evidence type="ECO:0000256" key="1">
    <source>
        <dbReference type="SAM" id="MobiDB-lite"/>
    </source>
</evidence>
<sequence length="370" mass="40942">HCSFKWISDGNDVYNTKEATFSWNRWNGYNEYLCDGRDNYSALVQGSDITFDHIWWEGSRGRTPKLYGDAPARIHMINNYHSDNTFYSSYSGGPDLLLKIENSHFDGVRIPTVRVHGGVIYSSGNLYENIEFHSGDNWAHTSEPKDATANFHVDYPYTLDNVNDVKSICTSRTGAGAQWGTMPEYDDAAGQTTAGPSVSIRSPSSGQGFTDPASITINVFANGENGIAKVAFYHGSDKLGEDTTAPYSWMITDPENCTYSIVAVAYDNKGLVAYSTPTTFTATVNPTNDNSGLVSSVPDASGNLPLKVFPNPVKNTMKIEGKFTGKWSLYDLQNRKVMSGSQRLVQMEGLKQGIYVLRIEEHVIRIIKNN</sequence>
<feature type="non-terminal residue" evidence="2">
    <location>
        <position position="1"/>
    </location>
</feature>
<dbReference type="InterPro" id="IPR026444">
    <property type="entry name" value="Secre_tail"/>
</dbReference>
<keyword evidence="3" id="KW-1185">Reference proteome</keyword>